<evidence type="ECO:0008006" key="3">
    <source>
        <dbReference type="Google" id="ProtNLM"/>
    </source>
</evidence>
<dbReference type="PROSITE" id="PS51257">
    <property type="entry name" value="PROKAR_LIPOPROTEIN"/>
    <property type="match status" value="1"/>
</dbReference>
<dbReference type="AlphaFoldDB" id="A0A9W6VA24"/>
<gene>
    <name evidence="1" type="ORF">Aglo03_24420</name>
</gene>
<reference evidence="1" key="1">
    <citation type="submission" date="2023-02" db="EMBL/GenBank/DDBJ databases">
        <title>Actinokineospora globicatena NBRC 15670.</title>
        <authorList>
            <person name="Ichikawa N."/>
            <person name="Sato H."/>
            <person name="Tonouchi N."/>
        </authorList>
    </citation>
    <scope>NUCLEOTIDE SEQUENCE</scope>
    <source>
        <strain evidence="1">NBRC 15670</strain>
    </source>
</reference>
<proteinExistence type="predicted"/>
<organism evidence="1 2">
    <name type="scientific">Actinokineospora globicatena</name>
    <dbReference type="NCBI Taxonomy" id="103729"/>
    <lineage>
        <taxon>Bacteria</taxon>
        <taxon>Bacillati</taxon>
        <taxon>Actinomycetota</taxon>
        <taxon>Actinomycetes</taxon>
        <taxon>Pseudonocardiales</taxon>
        <taxon>Pseudonocardiaceae</taxon>
        <taxon>Actinokineospora</taxon>
    </lineage>
</organism>
<evidence type="ECO:0000313" key="1">
    <source>
        <dbReference type="EMBL" id="GLW91626.1"/>
    </source>
</evidence>
<keyword evidence="2" id="KW-1185">Reference proteome</keyword>
<evidence type="ECO:0000313" key="2">
    <source>
        <dbReference type="Proteomes" id="UP001165042"/>
    </source>
</evidence>
<dbReference type="Proteomes" id="UP001165042">
    <property type="component" value="Unassembled WGS sequence"/>
</dbReference>
<comment type="caution">
    <text evidence="1">The sequence shown here is derived from an EMBL/GenBank/DDBJ whole genome shotgun (WGS) entry which is preliminary data.</text>
</comment>
<dbReference type="RefSeq" id="WP_285610446.1">
    <property type="nucleotide sequence ID" value="NZ_BSSD01000003.1"/>
</dbReference>
<dbReference type="Pfam" id="PF12079">
    <property type="entry name" value="DUF3558"/>
    <property type="match status" value="1"/>
</dbReference>
<dbReference type="EMBL" id="BSSD01000003">
    <property type="protein sequence ID" value="GLW91626.1"/>
    <property type="molecule type" value="Genomic_DNA"/>
</dbReference>
<sequence length="325" mass="34294">MRGSLSLIAAGAALVLVAGCGTSVDLAKSTSARSTVPATSGLKAPVPPGPVDPEELRRINPCALMDDAALKPLGQPAQSRLRDYSQCSNYMKDKNGEELNLTLSIGDLTIGQPDAGAEIAGLPYVESELDDKTACFLTAITDTNPNRGITVQAGRRDKGDLCTPGRALLESALARIRKDAPKLELAKNTLVDLEPCTLVSDTVVATLVGEKSRKRPSGAHACSWNGDGVSFMLTFRIGARPDTVAEAAGTTPVNLGDGVTAQQKPDDDGSRCRIDWSHATFPADEERAEVIALDYSRYSGKVAGEDPCAKLQTVAKALIPRLPKR</sequence>
<name>A0A9W6VA24_9PSEU</name>
<protein>
    <recommendedName>
        <fullName evidence="3">DUF3558 domain-containing protein</fullName>
    </recommendedName>
</protein>
<dbReference type="InterPro" id="IPR024520">
    <property type="entry name" value="DUF3558"/>
</dbReference>
<accession>A0A9W6VA24</accession>